<proteinExistence type="predicted"/>
<dbReference type="Proteomes" id="UP000038045">
    <property type="component" value="Unplaced"/>
</dbReference>
<evidence type="ECO:0000313" key="1">
    <source>
        <dbReference type="Proteomes" id="UP000038045"/>
    </source>
</evidence>
<name>A0A0N4ZK84_PARTI</name>
<sequence>MLGNLYGYFFGESNEEENDKKGEESIKEDWIVVLNDDKIIGDGDTIDNYSLDIFVDEAKEPPKYKYLDTISSRIGHAILHEPEKAKSIVKYQPIYFNNPKPVTSKQITLYFHQDPVNEIRDQSYLYHILDSNKKNNQWSPVIKEPIYRMLKDIEWKDTFENDKIDIILNETINIQQNIKIR</sequence>
<evidence type="ECO:0000313" key="2">
    <source>
        <dbReference type="WBParaSite" id="PTRK_0000851600.1"/>
    </source>
</evidence>
<organism evidence="1 2">
    <name type="scientific">Parastrongyloides trichosuri</name>
    <name type="common">Possum-specific nematode worm</name>
    <dbReference type="NCBI Taxonomy" id="131310"/>
    <lineage>
        <taxon>Eukaryota</taxon>
        <taxon>Metazoa</taxon>
        <taxon>Ecdysozoa</taxon>
        <taxon>Nematoda</taxon>
        <taxon>Chromadorea</taxon>
        <taxon>Rhabditida</taxon>
        <taxon>Tylenchina</taxon>
        <taxon>Panagrolaimomorpha</taxon>
        <taxon>Strongyloidoidea</taxon>
        <taxon>Strongyloididae</taxon>
        <taxon>Parastrongyloides</taxon>
    </lineage>
</organism>
<reference evidence="2" key="1">
    <citation type="submission" date="2017-02" db="UniProtKB">
        <authorList>
            <consortium name="WormBaseParasite"/>
        </authorList>
    </citation>
    <scope>IDENTIFICATION</scope>
</reference>
<protein>
    <submittedName>
        <fullName evidence="2">Uncharacterized protein</fullName>
    </submittedName>
</protein>
<dbReference type="AlphaFoldDB" id="A0A0N4ZK84"/>
<keyword evidence="1" id="KW-1185">Reference proteome</keyword>
<accession>A0A0N4ZK84</accession>
<dbReference type="WBParaSite" id="PTRK_0000851600.1">
    <property type="protein sequence ID" value="PTRK_0000851600.1"/>
    <property type="gene ID" value="PTRK_0000851600"/>
</dbReference>